<dbReference type="Pfam" id="PF09362">
    <property type="entry name" value="DUF1996"/>
    <property type="match status" value="1"/>
</dbReference>
<feature type="domain" description="DUF1996" evidence="2">
    <location>
        <begin position="33"/>
        <end position="285"/>
    </location>
</feature>
<keyword evidence="1" id="KW-0732">Signal</keyword>
<evidence type="ECO:0000313" key="3">
    <source>
        <dbReference type="EMBL" id="KAK8071595.1"/>
    </source>
</evidence>
<keyword evidence="4" id="KW-1185">Reference proteome</keyword>
<protein>
    <recommendedName>
        <fullName evidence="2">DUF1996 domain-containing protein</fullName>
    </recommendedName>
</protein>
<proteinExistence type="predicted"/>
<accession>A0ABR1VK56</accession>
<dbReference type="Proteomes" id="UP001446871">
    <property type="component" value="Unassembled WGS sequence"/>
</dbReference>
<dbReference type="PANTHER" id="PTHR43662">
    <property type="match status" value="1"/>
</dbReference>
<evidence type="ECO:0000259" key="2">
    <source>
        <dbReference type="Pfam" id="PF09362"/>
    </source>
</evidence>
<reference evidence="3 4" key="1">
    <citation type="submission" date="2023-01" db="EMBL/GenBank/DDBJ databases">
        <title>Analysis of 21 Apiospora genomes using comparative genomics revels a genus with tremendous synthesis potential of carbohydrate active enzymes and secondary metabolites.</title>
        <authorList>
            <person name="Sorensen T."/>
        </authorList>
    </citation>
    <scope>NUCLEOTIDE SEQUENCE [LARGE SCALE GENOMIC DNA]</scope>
    <source>
        <strain evidence="3 4">CBS 83171</strain>
    </source>
</reference>
<evidence type="ECO:0000313" key="4">
    <source>
        <dbReference type="Proteomes" id="UP001446871"/>
    </source>
</evidence>
<organism evidence="3 4">
    <name type="scientific">Apiospora saccharicola</name>
    <dbReference type="NCBI Taxonomy" id="335842"/>
    <lineage>
        <taxon>Eukaryota</taxon>
        <taxon>Fungi</taxon>
        <taxon>Dikarya</taxon>
        <taxon>Ascomycota</taxon>
        <taxon>Pezizomycotina</taxon>
        <taxon>Sordariomycetes</taxon>
        <taxon>Xylariomycetidae</taxon>
        <taxon>Amphisphaeriales</taxon>
        <taxon>Apiosporaceae</taxon>
        <taxon>Apiospora</taxon>
    </lineage>
</organism>
<gene>
    <name evidence="3" type="ORF">PG996_004943</name>
</gene>
<evidence type="ECO:0000256" key="1">
    <source>
        <dbReference type="SAM" id="SignalP"/>
    </source>
</evidence>
<dbReference type="EMBL" id="JAQQWM010000003">
    <property type="protein sequence ID" value="KAK8071595.1"/>
    <property type="molecule type" value="Genomic_DNA"/>
</dbReference>
<comment type="caution">
    <text evidence="3">The sequence shown here is derived from an EMBL/GenBank/DDBJ whole genome shotgun (WGS) entry which is preliminary data.</text>
</comment>
<feature type="signal peptide" evidence="1">
    <location>
        <begin position="1"/>
        <end position="17"/>
    </location>
</feature>
<dbReference type="PANTHER" id="PTHR43662:SF13">
    <property type="entry name" value="DUF1996 DOMAIN-CONTAINING PROTEIN"/>
    <property type="match status" value="1"/>
</dbReference>
<sequence>MRPAAISLLALVGSSQAGLIRMGCSQLNIQRIDPLVAPGMAPSSHVHQIIGGDSLNITMEPIKHDLPALSKCTSCQAADDFSNYWTAVLYFKARNGSYHRVSQLAPQGFEGQTGGMTVYYMTGQLADQEQKNNLKATAFKPGFRMFVGDIYARTLEGALPYRQLTYTCLQDMSTRWPETKYFPTKPCPAGIMANVRFPTCWDGKNLDSPNHMDHVSYPESGTFESQGPCPSSHPVRLPQLMYEVIFDTKPFNDPADWPEDGSQPFVWSFSDTTGYGTHGDYVFGWKGDALQKIIDEPCYVNCKSMKTQSVEQMNACTLKPQVVEDIDGWVTEIPGQNMGAQNA</sequence>
<dbReference type="InterPro" id="IPR018535">
    <property type="entry name" value="DUF1996"/>
</dbReference>
<feature type="chain" id="PRO_5045751641" description="DUF1996 domain-containing protein" evidence="1">
    <location>
        <begin position="18"/>
        <end position="343"/>
    </location>
</feature>
<name>A0ABR1VK56_9PEZI</name>